<proteinExistence type="predicted"/>
<organism evidence="1 2">
    <name type="scientific">Ruegeria phage vB_RpoP-V17</name>
    <dbReference type="NCBI Taxonomy" id="2218614"/>
    <lineage>
        <taxon>Viruses</taxon>
        <taxon>Duplodnaviria</taxon>
        <taxon>Heunggongvirae</taxon>
        <taxon>Uroviricota</taxon>
        <taxon>Caudoviricetes</taxon>
        <taxon>Schitoviridae</taxon>
        <taxon>Rhodovirinae</taxon>
        <taxon>Aorunvirus</taxon>
        <taxon>Aorunvirus V12</taxon>
    </lineage>
</organism>
<dbReference type="InterPro" id="IPR036890">
    <property type="entry name" value="HATPase_C_sf"/>
</dbReference>
<evidence type="ECO:0000313" key="1">
    <source>
        <dbReference type="EMBL" id="AWY09560.1"/>
    </source>
</evidence>
<sequence>MQVLNGGDFDQKNVLIGGTGKTESFGVTNDPVLMGMLSTGLYQKPMRTMIQETMFNAWDAHRMGKCQDKAIDIYINDTSGLIIRDYGPGIHKNEIHPIYCIYGNSTKRNNDELTGGFGLGSKSPYAYADSFTVTSHHDGFKGMYIMNRVSEENQGGPGRSIIFEDIPTPESGLVVTIPLKNDNDMTRAYECIKDILYLSGIKARIHFKDEEPEEIFADSIPAGEWIVDEENHKGQLFAVYGGVRYEIINDDAYADEYRFVRKMANLLGNMYIGFKASTLTPLPSREGLNLNERTVATIKNQLEVMEENFRQMLLPVTRAVLNESFKSLCESGIEPKYLVEAWYRVGDRKSLKEITDVGHPIISAAKEQCSESMNQSMWNSLCELAFTRTRDVYSMIGGEKLSTMKYIIWAKKFPQHTHYKDYLMGRMSTRSKVYKTPFMHEAPVSMAELITAKQICDAASNQDTDIRVAYRDTWEPVSNRRKAGKLQGLSYSKQKIASALLKENKLKFPDAKYPDRLWFKKDGEEFHDVLLTRTVILAKTITALKETRFQFQAMFTANYPTVSNYHNFHRSNFEEQYYNANQCPVAAIIVHQRNGGYDNALKALSDAGYMVYEADEPEARTRTVKPVAANGVMVAKEVITYPLVNLSNADWADWNNSVENPTCYICVTEHKVRHEYSSDKPSTRLVGWVSENTPRFVILHNKARAGRLEKKDIPSFEVKIHQLVEKILADQDRVNRMVLHSIFKDHSDLPSELRDLPEVQKFFKVPYVRNSQKDAFARDMNVLVEIENMQRYGNDWVHRDTIQLVKDSMNVARNTDSVLLVRKMTKKTKLLNEYELRNHLSGLKPGEVKCFSEKLLRFLRTV</sequence>
<dbReference type="SUPFAM" id="SSF55874">
    <property type="entry name" value="ATPase domain of HSP90 chaperone/DNA topoisomerase II/histidine kinase"/>
    <property type="match status" value="1"/>
</dbReference>
<name>A0A2Z4QH05_9CAUD</name>
<dbReference type="Gene3D" id="3.30.565.10">
    <property type="entry name" value="Histidine kinase-like ATPase, C-terminal domain"/>
    <property type="match status" value="1"/>
</dbReference>
<evidence type="ECO:0000313" key="2">
    <source>
        <dbReference type="Proteomes" id="UP000250967"/>
    </source>
</evidence>
<dbReference type="Proteomes" id="UP000250967">
    <property type="component" value="Segment"/>
</dbReference>
<protein>
    <submittedName>
        <fullName evidence="1">RIIA-like protein</fullName>
    </submittedName>
</protein>
<accession>A0A2Z4QH05</accession>
<reference evidence="1 2" key="1">
    <citation type="submission" date="2018-03" db="EMBL/GenBank/DDBJ databases">
        <title>Diverse roseophage infecting Ruegeria pomeroyi DSS-3.</title>
        <authorList>
            <person name="Zhan Y."/>
            <person name="Chen F."/>
            <person name="Wommack E."/>
            <person name="Nasko D."/>
        </authorList>
    </citation>
    <scope>NUCLEOTIDE SEQUENCE [LARGE SCALE GENOMIC DNA]</scope>
</reference>
<gene>
    <name evidence="1" type="ORF">vBRpoPV17_41</name>
</gene>
<dbReference type="EMBL" id="MH015259">
    <property type="protein sequence ID" value="AWY09560.1"/>
    <property type="molecule type" value="Genomic_DNA"/>
</dbReference>